<feature type="transmembrane region" description="Helical" evidence="2">
    <location>
        <begin position="23"/>
        <end position="45"/>
    </location>
</feature>
<reference evidence="4 5" key="1">
    <citation type="submission" date="2022-11" db="UniProtKB">
        <authorList>
            <consortium name="WormBaseParasite"/>
        </authorList>
    </citation>
    <scope>IDENTIFICATION</scope>
</reference>
<sequence>MLGGNDEEEVTALDRHVAPGLRLWMLIALISGVLLIMVVLVCCFMKIRIPRTKREIELMSAKRRLRKQRGNLPAQDVSGEIRSQTIVMHSLNVPGGQLVPPTPSEGESVSCAESTEDEKSALSAAPSGNPDRVCKDT</sequence>
<evidence type="ECO:0000313" key="3">
    <source>
        <dbReference type="Proteomes" id="UP000887566"/>
    </source>
</evidence>
<organism evidence="3 5">
    <name type="scientific">Plectus sambesii</name>
    <dbReference type="NCBI Taxonomy" id="2011161"/>
    <lineage>
        <taxon>Eukaryota</taxon>
        <taxon>Metazoa</taxon>
        <taxon>Ecdysozoa</taxon>
        <taxon>Nematoda</taxon>
        <taxon>Chromadorea</taxon>
        <taxon>Plectida</taxon>
        <taxon>Plectina</taxon>
        <taxon>Plectoidea</taxon>
        <taxon>Plectidae</taxon>
        <taxon>Plectus</taxon>
    </lineage>
</organism>
<dbReference type="WBParaSite" id="PSAMB.scaffold13990size2043.g35794.t1">
    <property type="protein sequence ID" value="PSAMB.scaffold13990size2043.g35794.t1"/>
    <property type="gene ID" value="PSAMB.scaffold13990size2043.g35794"/>
</dbReference>
<evidence type="ECO:0000313" key="4">
    <source>
        <dbReference type="WBParaSite" id="PSAMB.scaffold13990size2043.g35794.t1"/>
    </source>
</evidence>
<feature type="region of interest" description="Disordered" evidence="1">
    <location>
        <begin position="92"/>
        <end position="137"/>
    </location>
</feature>
<evidence type="ECO:0000313" key="5">
    <source>
        <dbReference type="WBParaSite" id="PSAMB.scaffold4285size15102.g23962.t1"/>
    </source>
</evidence>
<dbReference type="WBParaSite" id="PSAMB.scaffold4285size15102.g23962.t1">
    <property type="protein sequence ID" value="PSAMB.scaffold4285size15102.g23962.t1"/>
    <property type="gene ID" value="PSAMB.scaffold4285size15102.g23962"/>
</dbReference>
<dbReference type="Proteomes" id="UP000887566">
    <property type="component" value="Unplaced"/>
</dbReference>
<dbReference type="PANTHER" id="PTHR28635">
    <property type="entry name" value="TRANSMEMBRANE INNER EAR EXPRESSED PROTEIN"/>
    <property type="match status" value="1"/>
</dbReference>
<accession>A0A914WKD0</accession>
<proteinExistence type="predicted"/>
<protein>
    <submittedName>
        <fullName evidence="4 5">Transmembrane inner ear</fullName>
    </submittedName>
</protein>
<keyword evidence="2" id="KW-1133">Transmembrane helix</keyword>
<dbReference type="InterPro" id="IPR032006">
    <property type="entry name" value="TMIE"/>
</dbReference>
<evidence type="ECO:0000256" key="1">
    <source>
        <dbReference type="SAM" id="MobiDB-lite"/>
    </source>
</evidence>
<evidence type="ECO:0000256" key="2">
    <source>
        <dbReference type="SAM" id="Phobius"/>
    </source>
</evidence>
<keyword evidence="3" id="KW-1185">Reference proteome</keyword>
<keyword evidence="2" id="KW-0472">Membrane</keyword>
<dbReference type="PANTHER" id="PTHR28635:SF1">
    <property type="entry name" value="TRANSMEMBRANE INNER EAR EXPRESSED PROTEIN"/>
    <property type="match status" value="1"/>
</dbReference>
<dbReference type="Pfam" id="PF16038">
    <property type="entry name" value="TMIE"/>
    <property type="match status" value="1"/>
</dbReference>
<dbReference type="AlphaFoldDB" id="A0A914WKD0"/>
<keyword evidence="2" id="KW-0812">Transmembrane</keyword>
<name>A0A914WKD0_9BILA</name>